<evidence type="ECO:0000256" key="2">
    <source>
        <dbReference type="SAM" id="MobiDB-lite"/>
    </source>
</evidence>
<feature type="region of interest" description="Disordered" evidence="2">
    <location>
        <begin position="1"/>
        <end position="22"/>
    </location>
</feature>
<evidence type="ECO:0000256" key="1">
    <source>
        <dbReference type="SAM" id="Coils"/>
    </source>
</evidence>
<organism evidence="3 4">
    <name type="scientific">Zymoseptoria tritici (strain CBS 115943 / IPO323)</name>
    <name type="common">Speckled leaf blotch fungus</name>
    <name type="synonym">Septoria tritici</name>
    <dbReference type="NCBI Taxonomy" id="336722"/>
    <lineage>
        <taxon>Eukaryota</taxon>
        <taxon>Fungi</taxon>
        <taxon>Dikarya</taxon>
        <taxon>Ascomycota</taxon>
        <taxon>Pezizomycotina</taxon>
        <taxon>Dothideomycetes</taxon>
        <taxon>Dothideomycetidae</taxon>
        <taxon>Mycosphaerellales</taxon>
        <taxon>Mycosphaerellaceae</taxon>
        <taxon>Zymoseptoria</taxon>
    </lineage>
</organism>
<keyword evidence="4" id="KW-1185">Reference proteome</keyword>
<dbReference type="GeneID" id="13397705"/>
<dbReference type="KEGG" id="ztr:MYCGRDRAFT_94799"/>
<evidence type="ECO:0000313" key="4">
    <source>
        <dbReference type="Proteomes" id="UP000008062"/>
    </source>
</evidence>
<protein>
    <submittedName>
        <fullName evidence="3">Uncharacterized protein</fullName>
    </submittedName>
</protein>
<dbReference type="RefSeq" id="XP_003850965.1">
    <property type="nucleotide sequence ID" value="XM_003850917.1"/>
</dbReference>
<keyword evidence="1" id="KW-0175">Coiled coil</keyword>
<dbReference type="Proteomes" id="UP000008062">
    <property type="component" value="Chromosome 7"/>
</dbReference>
<dbReference type="OrthoDB" id="3867578at2759"/>
<dbReference type="InParanoid" id="F9XF72"/>
<evidence type="ECO:0000313" key="3">
    <source>
        <dbReference type="EMBL" id="EGP85941.1"/>
    </source>
</evidence>
<accession>F9XF72</accession>
<reference evidence="3 4" key="1">
    <citation type="journal article" date="2011" name="PLoS Genet.">
        <title>Finished genome of the fungal wheat pathogen Mycosphaerella graminicola reveals dispensome structure, chromosome plasticity, and stealth pathogenesis.</title>
        <authorList>
            <person name="Goodwin S.B."/>
            <person name="Ben M'barek S."/>
            <person name="Dhillon B."/>
            <person name="Wittenberg A.H.J."/>
            <person name="Crane C.F."/>
            <person name="Hane J.K."/>
            <person name="Foster A.J."/>
            <person name="Van der Lee T.A.J."/>
            <person name="Grimwood J."/>
            <person name="Aerts A."/>
            <person name="Antoniw J."/>
            <person name="Bailey A."/>
            <person name="Bluhm B."/>
            <person name="Bowler J."/>
            <person name="Bristow J."/>
            <person name="van der Burgt A."/>
            <person name="Canto-Canche B."/>
            <person name="Churchill A.C.L."/>
            <person name="Conde-Ferraez L."/>
            <person name="Cools H.J."/>
            <person name="Coutinho P.M."/>
            <person name="Csukai M."/>
            <person name="Dehal P."/>
            <person name="De Wit P."/>
            <person name="Donzelli B."/>
            <person name="van de Geest H.C."/>
            <person name="van Ham R.C.H.J."/>
            <person name="Hammond-Kosack K.E."/>
            <person name="Henrissat B."/>
            <person name="Kilian A."/>
            <person name="Kobayashi A.K."/>
            <person name="Koopmann E."/>
            <person name="Kourmpetis Y."/>
            <person name="Kuzniar A."/>
            <person name="Lindquist E."/>
            <person name="Lombard V."/>
            <person name="Maliepaard C."/>
            <person name="Martins N."/>
            <person name="Mehrabi R."/>
            <person name="Nap J.P.H."/>
            <person name="Ponomarenko A."/>
            <person name="Rudd J.J."/>
            <person name="Salamov A."/>
            <person name="Schmutz J."/>
            <person name="Schouten H.J."/>
            <person name="Shapiro H."/>
            <person name="Stergiopoulos I."/>
            <person name="Torriani S.F.F."/>
            <person name="Tu H."/>
            <person name="de Vries R.P."/>
            <person name="Waalwijk C."/>
            <person name="Ware S.B."/>
            <person name="Wiebenga A."/>
            <person name="Zwiers L.-H."/>
            <person name="Oliver R.P."/>
            <person name="Grigoriev I.V."/>
            <person name="Kema G.H.J."/>
        </authorList>
    </citation>
    <scope>NUCLEOTIDE SEQUENCE [LARGE SCALE GENOMIC DNA]</scope>
    <source>
        <strain evidence="4">CBS 115943 / IPO323</strain>
    </source>
</reference>
<dbReference type="eggNOG" id="ENOG502RM71">
    <property type="taxonomic scope" value="Eukaryota"/>
</dbReference>
<sequence>MSDNTVSNRNYDQTDDGHYPYAGVNERRRRLAIGKPSIEICKFRRTYDLLLRNFSSPRRTLLEHPLLSTTLSPTVPSSRRLFLRFASSSARPAPPNRLDLSGSLSSLLCPRIDRSNHMDAITASMATTAETSRLFRLPVELQRGIFSHLPVDLHVIAGNGDVTLERSDDAFCALFRLRTVSRAFRHRLMEAIGNAIDERRICIVLDKRNVAVEMVLPHVLKARKQPGFSFNEMDIDHTAKTLRMRLERATKTELFRVTSLAWTTETFPRSPWLYAFHGMARDHRDAEIMLRDAELAVMYANPPTGDKEKDNVHNLDMWPCAGPMVLNWEESGGNRAQTVDAWFLEDLVDMFDVDGTTYMQWTPDWEFDWQTSSKAANHAERLIMQWDERWVEKLGWLGMEKQEVEQELPEWQILSTVHRSRVPIRPIVAKIQHYAHSRDPALLFDNAAQDHVDLMCDDKTGRVAAQQINIKLSDLVCEAGCLVQCLFQETTVTDKKGTVLTFRLNRWPRGNEVFGIYDKDATFSYLGLDETDVPWKGEEAWTDMPKMFLQSDKEGLESRLLALGMERMKPFTYEKSERRGLAGLAFLRYIALPTSSTSHPRPPESILHIHDRKGYIIKMYAPKFKPTRLAHGTLRIRVDADPTHDMLLDKAVIAASCPTLEPVLRALDSTDSRHCWGKSELIKVSGKDDPLEIWSLAINLVDGAYILDGNSLRPDPYDKASAFSNSELSLPGWKDIDYRWRSHEQDNQGWRETAVYQHHIMFRLLQNFPVSIGDIPYAVWKDWEERSTHDFRWVQVAGWLCELCARAEYYGCLPKIVNQVVDLMASEPSLWRAVALDPRRYLLLGEKLRWSNLFFDALRHLVVSPHDFRVNQHGIAEMLNMSQEQLVKLRITAIMRQEEAVELLSTRLRRIQLSTHSKRVGYNEYAIRTTMINHVELSPAAEWNEKLLAYERAGLVARSIYGEWLAQQEVGEEAVRQSFVWRCNTISQASGPLSLAVARIQHHANSAEPALLFGADVAKKYIEVIGGDSSQAAVEAVHVALSQIVLHANDIVESVFDHHSMVEEGSVILTYSRTRCDRGFPIGVKPSVFTYIGWDEWETPWKDKEKWDCRLSVAPHTSAMSTEAINNRHEFKPLRLAHGTLRIRIDETANRDMLIDREVIMAHCPTLEPMLRDPDSADSNAWWDRSDVYQVPDQTTGELKSLRVWSLALNCIEDTYILEGQSLISNLELEPGSCWWPKKRIPFVSSEIAESGWHRSGIIHRVCPAERDDILNEAAFLHHILFRLLHGFPVAFQDLEASIGIEEIDDENEWKKILDGTQSHNCTRTMRWLYKFCSLAEYYGCLEKVANHAVDWLIEQPALAYCVALDPDMYFTLGTKLRWPDLYFDAVRHQMVRADKSGGTVWLREIAEDLEISDEDMLARQEAAMAEQEKTVANLSARLRALQLSSSYKISTNGRNEIAVRTTLTNKNETQTVLRTPVGKAFERAGYIARNIHGGWLSQQEAGELVWIQKHKRFQERRSHQAGPLSRGVAEIQEHSPSPDPSLLFGKSAVEDTLDLLGVDSSAESIVAVKMALNDIIHHANDIIQEVLGDRTEDKEDGTVITYRRTCWGRGIPEYFDWSNSSFTYLGLDESEVPWRFEREWNCSLEVAPKSGAAASPGLLRALGFYKCRDLVDTDILDKMSSSPPLRIAGGTLRVRLSPQHEDDLILDRKVIMAHCPAFAPLLRAPDEPGYCASWDKSELVKVPDNDDLIRVFTLALKIVDETAILEGTECDLGRLGYRFKNFQHSIYATLDWPCANDYRNDQEGIFEAATQHAIMFELLHGVKIGPERLHIPIGNETYDVACWRSALGDISEMCARSEFYGCLPSIAGAVKELIQQAPSFWEAVAFSPREWHQLAIKLRWREVYFDSLRHIIAHTKFSVLTLDADPSEDPLYLDLSAPDFQDFATDLQAKQAVVVLELKRSLHHLQLCESYSEYNKEKSPAWTTFLNLVKNAWPGRSAHANTMEKSEFLACAIWGQWLAEQESGDHVWISTRRKADRSGPLQNGLMKLEEATNSTYPPSLFGRNVPRTISSIFLLDRRFEPGRKIDAVLTEIIREADKMVKSAFETYEEEQGEKTLTWRRSRFDGMARGDYGVKVEAFTFLPLDEKNVPWAEEKDWATAEAVVPITVEVAAEAYVAAIQGA</sequence>
<dbReference type="EMBL" id="CM001202">
    <property type="protein sequence ID" value="EGP85941.1"/>
    <property type="molecule type" value="Genomic_DNA"/>
</dbReference>
<feature type="compositionally biased region" description="Polar residues" evidence="2">
    <location>
        <begin position="1"/>
        <end position="11"/>
    </location>
</feature>
<proteinExistence type="predicted"/>
<name>F9XF72_ZYMTI</name>
<dbReference type="PANTHER" id="PTHR38119">
    <property type="entry name" value="BTB DOMAIN-CONTAINING PROTEIN-RELATED"/>
    <property type="match status" value="1"/>
</dbReference>
<gene>
    <name evidence="3" type="ORF">MYCGRDRAFT_94799</name>
</gene>
<dbReference type="HOGENOM" id="CLU_231410_0_0_1"/>
<dbReference type="PANTHER" id="PTHR38119:SF1">
    <property type="entry name" value="BTB DOMAIN-CONTAINING PROTEIN"/>
    <property type="match status" value="1"/>
</dbReference>
<feature type="coiled-coil region" evidence="1">
    <location>
        <begin position="1418"/>
        <end position="1445"/>
    </location>
</feature>